<dbReference type="Pfam" id="PF02683">
    <property type="entry name" value="DsbD_TM"/>
    <property type="match status" value="1"/>
</dbReference>
<proteinExistence type="inferred from homology"/>
<reference evidence="9" key="1">
    <citation type="journal article" date="2019" name="Int. J. Syst. Evol. Microbiol.">
        <title>The Global Catalogue of Microorganisms (GCM) 10K type strain sequencing project: providing services to taxonomists for standard genome sequencing and annotation.</title>
        <authorList>
            <consortium name="The Broad Institute Genomics Platform"/>
            <consortium name="The Broad Institute Genome Sequencing Center for Infectious Disease"/>
            <person name="Wu L."/>
            <person name="Ma J."/>
        </authorList>
    </citation>
    <scope>NUCLEOTIDE SEQUENCE [LARGE SCALE GENOMIC DNA]</scope>
    <source>
        <strain evidence="9">CAIM 431</strain>
    </source>
</reference>
<gene>
    <name evidence="8" type="ORF">ACFSCS_08125</name>
</gene>
<dbReference type="InterPro" id="IPR051790">
    <property type="entry name" value="Cytochrome_c-biogenesis_DsbD"/>
</dbReference>
<dbReference type="PANTHER" id="PTHR31272">
    <property type="entry name" value="CYTOCHROME C-TYPE BIOGENESIS PROTEIN HI_1454-RELATED"/>
    <property type="match status" value="1"/>
</dbReference>
<protein>
    <submittedName>
        <fullName evidence="8">Cytochrome c biogenesis CcdA family protein</fullName>
    </submittedName>
</protein>
<name>A0ABW4RVT8_9ACTN</name>
<evidence type="ECO:0000259" key="7">
    <source>
        <dbReference type="Pfam" id="PF02683"/>
    </source>
</evidence>
<evidence type="ECO:0000256" key="2">
    <source>
        <dbReference type="ARBA" id="ARBA00006143"/>
    </source>
</evidence>
<dbReference type="PANTHER" id="PTHR31272:SF4">
    <property type="entry name" value="CYTOCHROME C-TYPE BIOGENESIS PROTEIN HI_1454-RELATED"/>
    <property type="match status" value="1"/>
</dbReference>
<feature type="transmembrane region" description="Helical" evidence="6">
    <location>
        <begin position="26"/>
        <end position="52"/>
    </location>
</feature>
<feature type="transmembrane region" description="Helical" evidence="6">
    <location>
        <begin position="109"/>
        <end position="131"/>
    </location>
</feature>
<evidence type="ECO:0000256" key="5">
    <source>
        <dbReference type="ARBA" id="ARBA00023136"/>
    </source>
</evidence>
<feature type="transmembrane region" description="Helical" evidence="6">
    <location>
        <begin position="143"/>
        <end position="173"/>
    </location>
</feature>
<keyword evidence="4 6" id="KW-1133">Transmembrane helix</keyword>
<keyword evidence="9" id="KW-1185">Reference proteome</keyword>
<evidence type="ECO:0000256" key="6">
    <source>
        <dbReference type="SAM" id="Phobius"/>
    </source>
</evidence>
<evidence type="ECO:0000313" key="8">
    <source>
        <dbReference type="EMBL" id="MFD1890150.1"/>
    </source>
</evidence>
<feature type="transmembrane region" description="Helical" evidence="6">
    <location>
        <begin position="225"/>
        <end position="242"/>
    </location>
</feature>
<dbReference type="RefSeq" id="WP_386751388.1">
    <property type="nucleotide sequence ID" value="NZ_BAAAIX010000013.1"/>
</dbReference>
<comment type="caution">
    <text evidence="8">The sequence shown here is derived from an EMBL/GenBank/DDBJ whole genome shotgun (WGS) entry which is preliminary data.</text>
</comment>
<dbReference type="EMBL" id="JBHUFZ010000016">
    <property type="protein sequence ID" value="MFD1890150.1"/>
    <property type="molecule type" value="Genomic_DNA"/>
</dbReference>
<keyword evidence="3 6" id="KW-0812">Transmembrane</keyword>
<evidence type="ECO:0000256" key="3">
    <source>
        <dbReference type="ARBA" id="ARBA00022692"/>
    </source>
</evidence>
<keyword evidence="5 6" id="KW-0472">Membrane</keyword>
<evidence type="ECO:0000256" key="1">
    <source>
        <dbReference type="ARBA" id="ARBA00004141"/>
    </source>
</evidence>
<dbReference type="InterPro" id="IPR003834">
    <property type="entry name" value="Cyt_c_assmbl_TM_dom"/>
</dbReference>
<feature type="transmembrane region" description="Helical" evidence="6">
    <location>
        <begin position="73"/>
        <end position="103"/>
    </location>
</feature>
<comment type="subcellular location">
    <subcellularLocation>
        <location evidence="1">Membrane</location>
        <topology evidence="1">Multi-pass membrane protein</topology>
    </subcellularLocation>
</comment>
<sequence>MTPTPLPLLDIGSWASQTIGDGSMLLAIPVAVLAGLVSFFSPCVLPLLPGYLSFATGLTASEVLEGRGSRSRMVLGTSLFIAGFAVVFVATGTLVGSLGAALITHQRALNVVVGLLTILLGAIFLGLVPIGQGELRLHRVPRMGLLAAPLLGIVFGVGWTPCIGPALGAVLGLGLSEGTAARGGLLALCYALGLGLPFLLAGLAMNRMARAIGFVRRHQLAVQRAGGVLMVLVGLMLLTGLWDQAMAVLRQWAANWTTPI</sequence>
<evidence type="ECO:0000313" key="9">
    <source>
        <dbReference type="Proteomes" id="UP001597326"/>
    </source>
</evidence>
<organism evidence="8 9">
    <name type="scientific">Luteococcus peritonei</name>
    <dbReference type="NCBI Taxonomy" id="88874"/>
    <lineage>
        <taxon>Bacteria</taxon>
        <taxon>Bacillati</taxon>
        <taxon>Actinomycetota</taxon>
        <taxon>Actinomycetes</taxon>
        <taxon>Propionibacteriales</taxon>
        <taxon>Propionibacteriaceae</taxon>
        <taxon>Luteococcus</taxon>
    </lineage>
</organism>
<accession>A0ABW4RVT8</accession>
<evidence type="ECO:0000256" key="4">
    <source>
        <dbReference type="ARBA" id="ARBA00022989"/>
    </source>
</evidence>
<feature type="domain" description="Cytochrome C biogenesis protein transmembrane" evidence="7">
    <location>
        <begin position="25"/>
        <end position="239"/>
    </location>
</feature>
<comment type="similarity">
    <text evidence="2">Belongs to the DsbD family.</text>
</comment>
<feature type="transmembrane region" description="Helical" evidence="6">
    <location>
        <begin position="185"/>
        <end position="204"/>
    </location>
</feature>
<dbReference type="Proteomes" id="UP001597326">
    <property type="component" value="Unassembled WGS sequence"/>
</dbReference>